<dbReference type="RefSeq" id="WP_270057258.1">
    <property type="nucleotide sequence ID" value="NZ_CP115149.1"/>
</dbReference>
<keyword evidence="1" id="KW-0812">Transmembrane</keyword>
<keyword evidence="3" id="KW-1185">Reference proteome</keyword>
<sequence length="47" mass="4958">MRAIAAVPAALLRRAFRIAVVTLVVVGLYLVLDALLLPREDGGEPSA</sequence>
<evidence type="ECO:0000313" key="2">
    <source>
        <dbReference type="EMBL" id="WBL36741.1"/>
    </source>
</evidence>
<evidence type="ECO:0000313" key="3">
    <source>
        <dbReference type="Proteomes" id="UP001212803"/>
    </source>
</evidence>
<dbReference type="Proteomes" id="UP001212803">
    <property type="component" value="Chromosome"/>
</dbReference>
<reference evidence="2 3" key="1">
    <citation type="journal article" date="2023" name="ISME J.">
        <title>Thermophilic Dehalococcoidia with unusual traits shed light on an unexpected past.</title>
        <authorList>
            <person name="Palmer M."/>
            <person name="Covington J.K."/>
            <person name="Zhou E.M."/>
            <person name="Thomas S.C."/>
            <person name="Habib N."/>
            <person name="Seymour C.O."/>
            <person name="Lai D."/>
            <person name="Johnston J."/>
            <person name="Hashimi A."/>
            <person name="Jiao J.Y."/>
            <person name="Muok A.R."/>
            <person name="Liu L."/>
            <person name="Xian W.D."/>
            <person name="Zhi X.Y."/>
            <person name="Li M.M."/>
            <person name="Silva L.P."/>
            <person name="Bowen B.P."/>
            <person name="Louie K."/>
            <person name="Briegel A."/>
            <person name="Pett-Ridge J."/>
            <person name="Weber P.K."/>
            <person name="Tocheva E.I."/>
            <person name="Woyke T."/>
            <person name="Northen T.R."/>
            <person name="Mayali X."/>
            <person name="Li W.J."/>
            <person name="Hedlund B.P."/>
        </authorList>
    </citation>
    <scope>NUCLEOTIDE SEQUENCE [LARGE SCALE GENOMIC DNA]</scope>
    <source>
        <strain evidence="2 3">YIM 72310</strain>
    </source>
</reference>
<keyword evidence="1" id="KW-0472">Membrane</keyword>
<name>A0ABY7M876_9CHLR</name>
<keyword evidence="1" id="KW-1133">Transmembrane helix</keyword>
<proteinExistence type="predicted"/>
<protein>
    <submittedName>
        <fullName evidence="2">Uncharacterized protein</fullName>
    </submittedName>
</protein>
<dbReference type="EMBL" id="CP115149">
    <property type="protein sequence ID" value="WBL36741.1"/>
    <property type="molecule type" value="Genomic_DNA"/>
</dbReference>
<accession>A0ABY7M876</accession>
<evidence type="ECO:0000256" key="1">
    <source>
        <dbReference type="SAM" id="Phobius"/>
    </source>
</evidence>
<feature type="transmembrane region" description="Helical" evidence="1">
    <location>
        <begin position="15"/>
        <end position="37"/>
    </location>
</feature>
<gene>
    <name evidence="2" type="ORF">O0235_04060</name>
</gene>
<organism evidence="2 3">
    <name type="scientific">Tepidiforma flava</name>
    <dbReference type="NCBI Taxonomy" id="3004094"/>
    <lineage>
        <taxon>Bacteria</taxon>
        <taxon>Bacillati</taxon>
        <taxon>Chloroflexota</taxon>
        <taxon>Tepidiformia</taxon>
        <taxon>Tepidiformales</taxon>
        <taxon>Tepidiformaceae</taxon>
        <taxon>Tepidiforma</taxon>
    </lineage>
</organism>